<reference evidence="1 2" key="1">
    <citation type="submission" date="2024-08" db="EMBL/GenBank/DDBJ databases">
        <authorList>
            <person name="Cucini C."/>
            <person name="Frati F."/>
        </authorList>
    </citation>
    <scope>NUCLEOTIDE SEQUENCE [LARGE SCALE GENOMIC DNA]</scope>
</reference>
<organism evidence="1 2">
    <name type="scientific">Orchesella dallaii</name>
    <dbReference type="NCBI Taxonomy" id="48710"/>
    <lineage>
        <taxon>Eukaryota</taxon>
        <taxon>Metazoa</taxon>
        <taxon>Ecdysozoa</taxon>
        <taxon>Arthropoda</taxon>
        <taxon>Hexapoda</taxon>
        <taxon>Collembola</taxon>
        <taxon>Entomobryomorpha</taxon>
        <taxon>Entomobryoidea</taxon>
        <taxon>Orchesellidae</taxon>
        <taxon>Orchesellinae</taxon>
        <taxon>Orchesella</taxon>
    </lineage>
</organism>
<gene>
    <name evidence="1" type="ORF">ODALV1_LOCUS22662</name>
</gene>
<comment type="caution">
    <text evidence="1">The sequence shown here is derived from an EMBL/GenBank/DDBJ whole genome shotgun (WGS) entry which is preliminary data.</text>
</comment>
<dbReference type="Gene3D" id="1.10.287.70">
    <property type="match status" value="1"/>
</dbReference>
<keyword evidence="2" id="KW-1185">Reference proteome</keyword>
<evidence type="ECO:0000313" key="2">
    <source>
        <dbReference type="Proteomes" id="UP001642540"/>
    </source>
</evidence>
<sequence>MSVLQYRKILTIVIFTTSQLTNGSWLRLHNELVIFEECTVIVLFNSANTKGTTDDNYLIEPLKFPVILASKKYLRRDDEEESLDEEFPVWKTFLCDGLPFDVEDNQEFMFRSLPPPRRLCSVIVYINPKPCQKWTHGDTELSFQPSNLPFDLMDPIFYYNTEGAEKFTSARVSQFFINLRKHNKAEKDLLKPYYNDVIFLMELFWKSWCRAPAHETLTSPTKLIFTVDADASKNTIVKTYVIESPTHWKYFKRRPLIHESDDDSAYVIIKFNDRNVLSSQLKSPAVFEYSSSRITNLNKLELYGFEFRGSKWFTSPIGVVDEIRSGRKYFLEVTTRGFSPELIILSILSPNSTSASSLHHDHILGAIYPMFVAVTDAHIDSNIFLDGTNNALHFVTCAPYEVSGGLSMSGYVSAFDRYIWILLFASAILSGSTVNLIDSYFHVKIHLEQSTAWLTSKDVFGNASFAYDVLLGQSTKVIHRHKILCGAWILTGIVLTYGYQGSNIEKLSAPIPKFGFENMEQLVAATSGCIHHQKMVTT</sequence>
<accession>A0ABP1RIS2</accession>
<proteinExistence type="predicted"/>
<name>A0ABP1RIS2_9HEXA</name>
<dbReference type="EMBL" id="CAXLJM020000075">
    <property type="protein sequence ID" value="CAL8128901.1"/>
    <property type="molecule type" value="Genomic_DNA"/>
</dbReference>
<protein>
    <submittedName>
        <fullName evidence="1">Uncharacterized protein</fullName>
    </submittedName>
</protein>
<dbReference type="Proteomes" id="UP001642540">
    <property type="component" value="Unassembled WGS sequence"/>
</dbReference>
<evidence type="ECO:0000313" key="1">
    <source>
        <dbReference type="EMBL" id="CAL8128901.1"/>
    </source>
</evidence>